<name>A0A918Z7C6_9GAMM</name>
<dbReference type="InterPro" id="IPR021455">
    <property type="entry name" value="DUF3106"/>
</dbReference>
<sequence>MRHRNRVLAGVLAACALLAAAHAADPLAAFAEAPLAPPVRAELARRAALWNAWTMPQRAAFRARARAWDALPPAERGARREREAAWRALAPAERARIRAALAAFAALPPLEQQTLRDRFAALDAREQRGWLLGPELGADYPALQPLLAQVPAPQRAPLLRVLRGLSREERGLLGVLAQRTPPSRRDALRARLIALPPPRRAAWLAQEVAR</sequence>
<evidence type="ECO:0000313" key="3">
    <source>
        <dbReference type="Proteomes" id="UP000636453"/>
    </source>
</evidence>
<comment type="caution">
    <text evidence="2">The sequence shown here is derived from an EMBL/GenBank/DDBJ whole genome shotgun (WGS) entry which is preliminary data.</text>
</comment>
<reference evidence="2" key="2">
    <citation type="submission" date="2020-09" db="EMBL/GenBank/DDBJ databases">
        <authorList>
            <person name="Sun Q."/>
            <person name="Kim S."/>
        </authorList>
    </citation>
    <scope>NUCLEOTIDE SEQUENCE</scope>
    <source>
        <strain evidence="2">KCTC 32020</strain>
    </source>
</reference>
<gene>
    <name evidence="2" type="ORF">GCM10007167_23070</name>
</gene>
<evidence type="ECO:0000256" key="1">
    <source>
        <dbReference type="SAM" id="SignalP"/>
    </source>
</evidence>
<accession>A0A918Z7C6</accession>
<dbReference type="AlphaFoldDB" id="A0A918Z7C6"/>
<keyword evidence="1" id="KW-0732">Signal</keyword>
<dbReference type="RefSeq" id="WP_189766644.1">
    <property type="nucleotide sequence ID" value="NZ_BNCF01000014.1"/>
</dbReference>
<dbReference type="Pfam" id="PF11304">
    <property type="entry name" value="DUF3106"/>
    <property type="match status" value="1"/>
</dbReference>
<dbReference type="EMBL" id="BNCF01000014">
    <property type="protein sequence ID" value="GHE40334.1"/>
    <property type="molecule type" value="Genomic_DNA"/>
</dbReference>
<organism evidence="2 3">
    <name type="scientific">Vulcaniibacterium thermophilum</name>
    <dbReference type="NCBI Taxonomy" id="1169913"/>
    <lineage>
        <taxon>Bacteria</taxon>
        <taxon>Pseudomonadati</taxon>
        <taxon>Pseudomonadota</taxon>
        <taxon>Gammaproteobacteria</taxon>
        <taxon>Lysobacterales</taxon>
        <taxon>Lysobacteraceae</taxon>
        <taxon>Vulcaniibacterium</taxon>
    </lineage>
</organism>
<proteinExistence type="predicted"/>
<feature type="chain" id="PRO_5037977539" description="DUF3106 domain-containing protein" evidence="1">
    <location>
        <begin position="24"/>
        <end position="210"/>
    </location>
</feature>
<dbReference type="Proteomes" id="UP000636453">
    <property type="component" value="Unassembled WGS sequence"/>
</dbReference>
<keyword evidence="3" id="KW-1185">Reference proteome</keyword>
<reference evidence="2" key="1">
    <citation type="journal article" date="2014" name="Int. J. Syst. Evol. Microbiol.">
        <title>Complete genome sequence of Corynebacterium casei LMG S-19264T (=DSM 44701T), isolated from a smear-ripened cheese.</title>
        <authorList>
            <consortium name="US DOE Joint Genome Institute (JGI-PGF)"/>
            <person name="Walter F."/>
            <person name="Albersmeier A."/>
            <person name="Kalinowski J."/>
            <person name="Ruckert C."/>
        </authorList>
    </citation>
    <scope>NUCLEOTIDE SEQUENCE</scope>
    <source>
        <strain evidence="2">KCTC 32020</strain>
    </source>
</reference>
<feature type="signal peptide" evidence="1">
    <location>
        <begin position="1"/>
        <end position="23"/>
    </location>
</feature>
<evidence type="ECO:0000313" key="2">
    <source>
        <dbReference type="EMBL" id="GHE40334.1"/>
    </source>
</evidence>
<protein>
    <recommendedName>
        <fullName evidence="4">DUF3106 domain-containing protein</fullName>
    </recommendedName>
</protein>
<evidence type="ECO:0008006" key="4">
    <source>
        <dbReference type="Google" id="ProtNLM"/>
    </source>
</evidence>